<feature type="compositionally biased region" description="Polar residues" evidence="1">
    <location>
        <begin position="60"/>
        <end position="71"/>
    </location>
</feature>
<evidence type="ECO:0000313" key="2">
    <source>
        <dbReference type="EMBL" id="KAK1879725.1"/>
    </source>
</evidence>
<accession>A0AAD9EZC3</accession>
<dbReference type="EMBL" id="JASDAP010000026">
    <property type="protein sequence ID" value="KAK1879725.1"/>
    <property type="molecule type" value="Genomic_DNA"/>
</dbReference>
<protein>
    <submittedName>
        <fullName evidence="2">F-box protein</fullName>
    </submittedName>
</protein>
<dbReference type="Proteomes" id="UP001228049">
    <property type="component" value="Unassembled WGS sequence"/>
</dbReference>
<reference evidence="2" key="1">
    <citation type="submission" date="2023-04" db="EMBL/GenBank/DDBJ databases">
        <title>Chromosome-level genome of Chaenocephalus aceratus.</title>
        <authorList>
            <person name="Park H."/>
        </authorList>
    </citation>
    <scope>NUCLEOTIDE SEQUENCE</scope>
    <source>
        <strain evidence="2">DE</strain>
        <tissue evidence="2">Muscle</tissue>
    </source>
</reference>
<comment type="caution">
    <text evidence="2">The sequence shown here is derived from an EMBL/GenBank/DDBJ whole genome shotgun (WGS) entry which is preliminary data.</text>
</comment>
<organism evidence="2 3">
    <name type="scientific">Dissostichus eleginoides</name>
    <name type="common">Patagonian toothfish</name>
    <name type="synonym">Dissostichus amissus</name>
    <dbReference type="NCBI Taxonomy" id="100907"/>
    <lineage>
        <taxon>Eukaryota</taxon>
        <taxon>Metazoa</taxon>
        <taxon>Chordata</taxon>
        <taxon>Craniata</taxon>
        <taxon>Vertebrata</taxon>
        <taxon>Euteleostomi</taxon>
        <taxon>Actinopterygii</taxon>
        <taxon>Neopterygii</taxon>
        <taxon>Teleostei</taxon>
        <taxon>Neoteleostei</taxon>
        <taxon>Acanthomorphata</taxon>
        <taxon>Eupercaria</taxon>
        <taxon>Perciformes</taxon>
        <taxon>Notothenioidei</taxon>
        <taxon>Nototheniidae</taxon>
        <taxon>Dissostichus</taxon>
    </lineage>
</organism>
<feature type="region of interest" description="Disordered" evidence="1">
    <location>
        <begin position="42"/>
        <end position="82"/>
    </location>
</feature>
<dbReference type="AlphaFoldDB" id="A0AAD9EZC3"/>
<evidence type="ECO:0000313" key="3">
    <source>
        <dbReference type="Proteomes" id="UP001228049"/>
    </source>
</evidence>
<name>A0AAD9EZC3_DISEL</name>
<feature type="compositionally biased region" description="Polar residues" evidence="1">
    <location>
        <begin position="43"/>
        <end position="53"/>
    </location>
</feature>
<gene>
    <name evidence="2" type="ORF">KUDE01_027842</name>
</gene>
<evidence type="ECO:0000256" key="1">
    <source>
        <dbReference type="SAM" id="MobiDB-lite"/>
    </source>
</evidence>
<keyword evidence="3" id="KW-1185">Reference proteome</keyword>
<sequence>MGQQGSKSSIEARVIFQRVGTVDMYHRIGECCSTPSIVRIQKKVTSQSASPDSSPRPMDKSTTNSWSQSRGDTGGLVYVMDNPTGGVWVKPGEKWTRT</sequence>
<proteinExistence type="predicted"/>